<dbReference type="Gene3D" id="1.10.30.10">
    <property type="entry name" value="High mobility group box domain"/>
    <property type="match status" value="1"/>
</dbReference>
<protein>
    <submittedName>
        <fullName evidence="2">8323_t:CDS:1</fullName>
    </submittedName>
</protein>
<dbReference type="InterPro" id="IPR036910">
    <property type="entry name" value="HMG_box_dom_sf"/>
</dbReference>
<dbReference type="OrthoDB" id="2357619at2759"/>
<dbReference type="SUPFAM" id="SSF47095">
    <property type="entry name" value="HMG-box"/>
    <property type="match status" value="1"/>
</dbReference>
<feature type="compositionally biased region" description="Low complexity" evidence="1">
    <location>
        <begin position="174"/>
        <end position="186"/>
    </location>
</feature>
<feature type="region of interest" description="Disordered" evidence="1">
    <location>
        <begin position="166"/>
        <end position="186"/>
    </location>
</feature>
<dbReference type="Proteomes" id="UP000789405">
    <property type="component" value="Unassembled WGS sequence"/>
</dbReference>
<reference evidence="2" key="1">
    <citation type="submission" date="2021-06" db="EMBL/GenBank/DDBJ databases">
        <authorList>
            <person name="Kallberg Y."/>
            <person name="Tangrot J."/>
            <person name="Rosling A."/>
        </authorList>
    </citation>
    <scope>NUCLEOTIDE SEQUENCE</scope>
    <source>
        <strain evidence="2">MA453B</strain>
    </source>
</reference>
<dbReference type="AlphaFoldDB" id="A0A9N9EI84"/>
<name>A0A9N9EI84_9GLOM</name>
<evidence type="ECO:0000256" key="1">
    <source>
        <dbReference type="SAM" id="MobiDB-lite"/>
    </source>
</evidence>
<organism evidence="2 3">
    <name type="scientific">Dentiscutata erythropus</name>
    <dbReference type="NCBI Taxonomy" id="1348616"/>
    <lineage>
        <taxon>Eukaryota</taxon>
        <taxon>Fungi</taxon>
        <taxon>Fungi incertae sedis</taxon>
        <taxon>Mucoromycota</taxon>
        <taxon>Glomeromycotina</taxon>
        <taxon>Glomeromycetes</taxon>
        <taxon>Diversisporales</taxon>
        <taxon>Gigasporaceae</taxon>
        <taxon>Dentiscutata</taxon>
    </lineage>
</organism>
<comment type="caution">
    <text evidence="2">The sequence shown here is derived from an EMBL/GenBank/DDBJ whole genome shotgun (WGS) entry which is preliminary data.</text>
</comment>
<dbReference type="CDD" id="cd01389">
    <property type="entry name" value="HMG-box_ROX1-like"/>
    <property type="match status" value="1"/>
</dbReference>
<dbReference type="EMBL" id="CAJVPY010007100">
    <property type="protein sequence ID" value="CAG8675162.1"/>
    <property type="molecule type" value="Genomic_DNA"/>
</dbReference>
<gene>
    <name evidence="2" type="ORF">DERYTH_LOCUS11473</name>
</gene>
<evidence type="ECO:0000313" key="3">
    <source>
        <dbReference type="Proteomes" id="UP000789405"/>
    </source>
</evidence>
<feature type="region of interest" description="Disordered" evidence="1">
    <location>
        <begin position="1"/>
        <end position="27"/>
    </location>
</feature>
<sequence length="451" mass="50769">MPQIKQQKDNQDRQSKSPGNGRVLSNGNVIQANLDARGERLKVVVKLNDGVQIDFPVPTSKEVRDRFFYKKAKSSDKPARPPNKFFIFRTMFQGAVDTFKLQVPIVSGIASEVWRKSSVEVKEVFTRLSNIAKTEHGEINPGYVYKPHRKQSHDTANKFDIVSHEKMDDDSAGSSSSPCSSTPSSPCTPTLPLWASTFPTKNPETLPLSNLSMQQISNFNVNPFTLNDLSPNSDSYPATFIQPQQLTYLSFGDTTIQQFMPHSMLQPRSNSSTDQVPFVSHPDSFQFYQFSTSGSSTYSLTSDVLVDQNCPFRLQPSDYNNDGNSIMRSVPLSYSTEYFNPMHHEMTHINDDPTQSSVSQFPQFPQNFTDIVPELELSISGRQHINDDEVVSRSQESIQLELPTINFSQNIPSTISQTSQYNNALLRDGFFPDAMDDDAIVIKNLKEEDFN</sequence>
<feature type="compositionally biased region" description="Basic and acidic residues" evidence="1">
    <location>
        <begin position="1"/>
        <end position="15"/>
    </location>
</feature>
<accession>A0A9N9EI84</accession>
<keyword evidence="3" id="KW-1185">Reference proteome</keyword>
<evidence type="ECO:0000313" key="2">
    <source>
        <dbReference type="EMBL" id="CAG8675162.1"/>
    </source>
</evidence>
<proteinExistence type="predicted"/>